<dbReference type="Pfam" id="PF00002">
    <property type="entry name" value="7tm_2"/>
    <property type="match status" value="1"/>
</dbReference>
<evidence type="ECO:0000259" key="21">
    <source>
        <dbReference type="PROSITE" id="PS50261"/>
    </source>
</evidence>
<comment type="function">
    <text evidence="16">Receptor for GRF, coupled to G proteins which activate adenylyl cyclase. Stimulates somatotroph cell growth, growth hormone gene transcription and growth hormone secretion.</text>
</comment>
<keyword evidence="9 19" id="KW-1133">Transmembrane helix</keyword>
<dbReference type="GO" id="GO:0019838">
    <property type="term" value="F:growth factor binding"/>
    <property type="evidence" value="ECO:0007669"/>
    <property type="project" value="TreeGrafter"/>
</dbReference>
<dbReference type="GO" id="GO:0051240">
    <property type="term" value="P:positive regulation of multicellular organismal process"/>
    <property type="evidence" value="ECO:0007669"/>
    <property type="project" value="UniProtKB-ARBA"/>
</dbReference>
<keyword evidence="23" id="KW-1185">Reference proteome</keyword>
<dbReference type="PANTHER" id="PTHR45620:SF14">
    <property type="entry name" value="GROWTH HORMONE-RELEASING HORMONE RECEPTOR"/>
    <property type="match status" value="1"/>
</dbReference>
<dbReference type="NCBIfam" id="TIGR00861">
    <property type="entry name" value="MIP"/>
    <property type="match status" value="1"/>
</dbReference>
<dbReference type="AlphaFoldDB" id="A0A9Q0XPG9"/>
<reference evidence="22" key="1">
    <citation type="journal article" date="2023" name="DNA Res.">
        <title>Chromosome-level genome assembly of Phrynocephalus forsythii using third-generation DNA sequencing and Hi-C analysis.</title>
        <authorList>
            <person name="Qi Y."/>
            <person name="Zhao W."/>
            <person name="Zhao Y."/>
            <person name="Niu C."/>
            <person name="Cao S."/>
            <person name="Zhang Y."/>
        </authorList>
    </citation>
    <scope>NUCLEOTIDE SEQUENCE</scope>
    <source>
        <tissue evidence="22">Muscle</tissue>
    </source>
</reference>
<comment type="similarity">
    <text evidence="2">Belongs to the G-protein coupled receptor 2 family.</text>
</comment>
<dbReference type="Gene3D" id="4.10.1240.10">
    <property type="entry name" value="GPCR, family 2, extracellular hormone receptor domain"/>
    <property type="match status" value="1"/>
</dbReference>
<feature type="transmembrane region" description="Helical" evidence="19">
    <location>
        <begin position="612"/>
        <end position="631"/>
    </location>
</feature>
<dbReference type="PRINTS" id="PR01352">
    <property type="entry name" value="GHRHRECEPTOR"/>
</dbReference>
<feature type="transmembrane region" description="Helical" evidence="19">
    <location>
        <begin position="637"/>
        <end position="658"/>
    </location>
</feature>
<dbReference type="InterPro" id="IPR000425">
    <property type="entry name" value="MIP"/>
</dbReference>
<dbReference type="GO" id="GO:0007189">
    <property type="term" value="P:adenylate cyclase-activating G protein-coupled receptor signaling pathway"/>
    <property type="evidence" value="ECO:0007669"/>
    <property type="project" value="TreeGrafter"/>
</dbReference>
<dbReference type="InterPro" id="IPR001879">
    <property type="entry name" value="GPCR_2_extracellular_dom"/>
</dbReference>
<feature type="transmembrane region" description="Helical" evidence="19">
    <location>
        <begin position="137"/>
        <end position="158"/>
    </location>
</feature>
<evidence type="ECO:0000256" key="18">
    <source>
        <dbReference type="ARBA" id="ARBA00079039"/>
    </source>
</evidence>
<dbReference type="GO" id="GO:0008528">
    <property type="term" value="F:G protein-coupled peptide receptor activity"/>
    <property type="evidence" value="ECO:0007669"/>
    <property type="project" value="TreeGrafter"/>
</dbReference>
<evidence type="ECO:0000256" key="5">
    <source>
        <dbReference type="ARBA" id="ARBA00022475"/>
    </source>
</evidence>
<protein>
    <recommendedName>
        <fullName evidence="17">Growth hormone-releasing hormone receptor</fullName>
    </recommendedName>
    <alternativeName>
        <fullName evidence="18">Growth hormone-releasing factor receptor</fullName>
    </alternativeName>
</protein>
<evidence type="ECO:0000256" key="12">
    <source>
        <dbReference type="ARBA" id="ARBA00023157"/>
    </source>
</evidence>
<dbReference type="PROSITE" id="PS51257">
    <property type="entry name" value="PROKAR_LIPOPROTEIN"/>
    <property type="match status" value="1"/>
</dbReference>
<keyword evidence="7" id="KW-0732">Signal</keyword>
<feature type="domain" description="G-protein coupled receptors family 2 profile 1" evidence="20">
    <location>
        <begin position="316"/>
        <end position="392"/>
    </location>
</feature>
<dbReference type="Proteomes" id="UP001142489">
    <property type="component" value="Unassembled WGS sequence"/>
</dbReference>
<dbReference type="GO" id="GO:0017046">
    <property type="term" value="F:peptide hormone binding"/>
    <property type="evidence" value="ECO:0007669"/>
    <property type="project" value="TreeGrafter"/>
</dbReference>
<dbReference type="SMART" id="SM00008">
    <property type="entry name" value="HormR"/>
    <property type="match status" value="1"/>
</dbReference>
<evidence type="ECO:0000256" key="8">
    <source>
        <dbReference type="ARBA" id="ARBA00022737"/>
    </source>
</evidence>
<dbReference type="FunFam" id="4.10.1240.10:FF:000014">
    <property type="entry name" value="Growth hormone-releasing hormone receptor 2"/>
    <property type="match status" value="1"/>
</dbReference>
<dbReference type="PROSITE" id="PS00221">
    <property type="entry name" value="MIP"/>
    <property type="match status" value="1"/>
</dbReference>
<evidence type="ECO:0000256" key="14">
    <source>
        <dbReference type="ARBA" id="ARBA00023180"/>
    </source>
</evidence>
<evidence type="ECO:0000256" key="7">
    <source>
        <dbReference type="ARBA" id="ARBA00022729"/>
    </source>
</evidence>
<evidence type="ECO:0000313" key="22">
    <source>
        <dbReference type="EMBL" id="KAJ7322110.1"/>
    </source>
</evidence>
<dbReference type="EMBL" id="JAPFRF010000009">
    <property type="protein sequence ID" value="KAJ7322110.1"/>
    <property type="molecule type" value="Genomic_DNA"/>
</dbReference>
<evidence type="ECO:0000256" key="2">
    <source>
        <dbReference type="ARBA" id="ARBA00005314"/>
    </source>
</evidence>
<proteinExistence type="inferred from homology"/>
<dbReference type="GO" id="GO:0005886">
    <property type="term" value="C:plasma membrane"/>
    <property type="evidence" value="ECO:0007669"/>
    <property type="project" value="UniProtKB-SubCell"/>
</dbReference>
<keyword evidence="10" id="KW-0297">G-protein coupled receptor</keyword>
<dbReference type="PROSITE" id="PS50261">
    <property type="entry name" value="G_PROTEIN_RECEP_F2_4"/>
    <property type="match status" value="1"/>
</dbReference>
<evidence type="ECO:0000256" key="15">
    <source>
        <dbReference type="ARBA" id="ARBA00023224"/>
    </source>
</evidence>
<comment type="caution">
    <text evidence="22">The sequence shown here is derived from an EMBL/GenBank/DDBJ whole genome shotgun (WGS) entry which is preliminary data.</text>
</comment>
<dbReference type="Pfam" id="PF02793">
    <property type="entry name" value="HRM"/>
    <property type="match status" value="1"/>
</dbReference>
<dbReference type="InterPro" id="IPR036445">
    <property type="entry name" value="GPCR_2_extracell_dom_sf"/>
</dbReference>
<feature type="domain" description="G-protein coupled receptors family 2 profile 2" evidence="21">
    <location>
        <begin position="405"/>
        <end position="659"/>
    </location>
</feature>
<dbReference type="Gene3D" id="1.20.1080.10">
    <property type="entry name" value="Glycerol uptake facilitator protein"/>
    <property type="match status" value="1"/>
</dbReference>
<keyword evidence="13" id="KW-0675">Receptor</keyword>
<evidence type="ECO:0000256" key="10">
    <source>
        <dbReference type="ARBA" id="ARBA00023040"/>
    </source>
</evidence>
<evidence type="ECO:0000256" key="1">
    <source>
        <dbReference type="ARBA" id="ARBA00004651"/>
    </source>
</evidence>
<dbReference type="GO" id="GO:0015267">
    <property type="term" value="F:channel activity"/>
    <property type="evidence" value="ECO:0007669"/>
    <property type="project" value="InterPro"/>
</dbReference>
<feature type="transmembrane region" description="Helical" evidence="19">
    <location>
        <begin position="493"/>
        <end position="511"/>
    </location>
</feature>
<keyword evidence="5" id="KW-1003">Cell membrane</keyword>
<evidence type="ECO:0000256" key="16">
    <source>
        <dbReference type="ARBA" id="ARBA00055347"/>
    </source>
</evidence>
<dbReference type="SUPFAM" id="SSF81338">
    <property type="entry name" value="Aquaporin-like"/>
    <property type="match status" value="1"/>
</dbReference>
<evidence type="ECO:0000256" key="11">
    <source>
        <dbReference type="ARBA" id="ARBA00023136"/>
    </source>
</evidence>
<dbReference type="FunFam" id="1.20.1080.10:FF:000012">
    <property type="entry name" value="Aquaporin-1"/>
    <property type="match status" value="1"/>
</dbReference>
<keyword evidence="8" id="KW-0677">Repeat</keyword>
<keyword evidence="12" id="KW-1015">Disulfide bond</keyword>
<feature type="transmembrane region" description="Helical" evidence="19">
    <location>
        <begin position="563"/>
        <end position="588"/>
    </location>
</feature>
<evidence type="ECO:0000256" key="9">
    <source>
        <dbReference type="ARBA" id="ARBA00022989"/>
    </source>
</evidence>
<evidence type="ECO:0000256" key="6">
    <source>
        <dbReference type="ARBA" id="ARBA00022692"/>
    </source>
</evidence>
<dbReference type="InterPro" id="IPR017983">
    <property type="entry name" value="GPCR_2_secretin-like_CS"/>
</dbReference>
<dbReference type="PRINTS" id="PR00249">
    <property type="entry name" value="GPCRSECRETIN"/>
</dbReference>
<dbReference type="OrthoDB" id="5967113at2759"/>
<keyword evidence="6 19" id="KW-0812">Transmembrane</keyword>
<dbReference type="SUPFAM" id="SSF111418">
    <property type="entry name" value="Hormone receptor domain"/>
    <property type="match status" value="1"/>
</dbReference>
<comment type="similarity">
    <text evidence="3">Belongs to the MIP/aquaporin (TC 1.A.8) family.</text>
</comment>
<feature type="transmembrane region" description="Helical" evidence="19">
    <location>
        <begin position="212"/>
        <end position="234"/>
    </location>
</feature>
<evidence type="ECO:0000256" key="3">
    <source>
        <dbReference type="ARBA" id="ARBA00006175"/>
    </source>
</evidence>
<dbReference type="Pfam" id="PF00230">
    <property type="entry name" value="MIP"/>
    <property type="match status" value="1"/>
</dbReference>
<sequence>MASEFKKMAFWRAVVAEFFAMSLFIFISIGCALGFQFPVSENRTTTPVQDNVKVSLAFGLSIATMAQSVGHVSGAHLNPAVTLGLLLSCQISILRAVMYIVAQCLGAVVATAILSGITSSLPNNSLGLNALAEGVNSGQGLGIEIIATLQLVLCVLATTDRRRTDVSGSAPLAIGLSVALGHLLAIDYTGCGINPARSFGSAVVVGNFKNHWIFWVGPFLGGVSAALVYDFILAPRSSDLTDRMKVWTSGQEANALDQQRTESIFPSEMLVSFRTTNSWSRRDCRLFLLLALPCLGLGQSYPECDSIIEWKKNETDCLRQIRQHVNETAGCKRIWDRLLCWPDTSPGQTLTFTCPGILLHFTKQPGTVRRSCTTQGWSDPFPPYSIACPMEDEVTLGELSYWSTIKTIYTVGYSISTTSLATAIMILVAFRRLRCPRNYIHVHLFLTFILKAFSVFIKDAVLFHTESMDDCNLSTTECKISMVFCHFFTMTNFMWLLVEALYLNCLLLASFPHGRHYFCIFILLLIFHPPGVPTFFIILWILLKVHFEDNLCWDANQGSPYWWLIKGPIILSVGVNFFLFINIIRILLKKLDARQINFNNASLYRRLSKSTLLLIPLFGTHYIIFNFLPYANVGIRLYLELCIGSFQGFLVAVLYCFLNQEVQAEICRKWHGSSYGFATRWRRRTRWAMPSSSGIKMTAS</sequence>
<evidence type="ECO:0000256" key="17">
    <source>
        <dbReference type="ARBA" id="ARBA00071070"/>
    </source>
</evidence>
<evidence type="ECO:0000256" key="19">
    <source>
        <dbReference type="SAM" id="Phobius"/>
    </source>
</evidence>
<feature type="non-terminal residue" evidence="22">
    <location>
        <position position="1"/>
    </location>
</feature>
<dbReference type="Gene3D" id="1.20.1070.10">
    <property type="entry name" value="Rhodopsin 7-helix transmembrane proteins"/>
    <property type="match status" value="1"/>
</dbReference>
<dbReference type="InterPro" id="IPR003288">
    <property type="entry name" value="GPCR_2_GHRH_rcpt"/>
</dbReference>
<feature type="transmembrane region" description="Helical" evidence="19">
    <location>
        <begin position="518"/>
        <end position="543"/>
    </location>
</feature>
<organism evidence="22 23">
    <name type="scientific">Phrynocephalus forsythii</name>
    <dbReference type="NCBI Taxonomy" id="171643"/>
    <lineage>
        <taxon>Eukaryota</taxon>
        <taxon>Metazoa</taxon>
        <taxon>Chordata</taxon>
        <taxon>Craniata</taxon>
        <taxon>Vertebrata</taxon>
        <taxon>Euteleostomi</taxon>
        <taxon>Lepidosauria</taxon>
        <taxon>Squamata</taxon>
        <taxon>Bifurcata</taxon>
        <taxon>Unidentata</taxon>
        <taxon>Episquamata</taxon>
        <taxon>Toxicofera</taxon>
        <taxon>Iguania</taxon>
        <taxon>Acrodonta</taxon>
        <taxon>Agamidae</taxon>
        <taxon>Agaminae</taxon>
        <taxon>Phrynocephalus</taxon>
    </lineage>
</organism>
<evidence type="ECO:0000256" key="13">
    <source>
        <dbReference type="ARBA" id="ARBA00023170"/>
    </source>
</evidence>
<dbReference type="PROSITE" id="PS00650">
    <property type="entry name" value="G_PROTEIN_RECEP_F2_2"/>
    <property type="match status" value="1"/>
</dbReference>
<dbReference type="CDD" id="cd00333">
    <property type="entry name" value="MIP"/>
    <property type="match status" value="1"/>
</dbReference>
<feature type="transmembrane region" description="Helical" evidence="19">
    <location>
        <begin position="9"/>
        <end position="35"/>
    </location>
</feature>
<dbReference type="GO" id="GO:0007166">
    <property type="term" value="P:cell surface receptor signaling pathway"/>
    <property type="evidence" value="ECO:0007669"/>
    <property type="project" value="InterPro"/>
</dbReference>
<feature type="transmembrane region" description="Helical" evidence="19">
    <location>
        <begin position="442"/>
        <end position="463"/>
    </location>
</feature>
<gene>
    <name evidence="22" type="ORF">JRQ81_018397</name>
</gene>
<dbReference type="InterPro" id="IPR023271">
    <property type="entry name" value="Aquaporin-like"/>
</dbReference>
<dbReference type="PROSITE" id="PS00649">
    <property type="entry name" value="G_PROTEIN_RECEP_F2_1"/>
    <property type="match status" value="1"/>
</dbReference>
<comment type="subcellular location">
    <subcellularLocation>
        <location evidence="1">Cell membrane</location>
        <topology evidence="1">Multi-pass membrane protein</topology>
    </subcellularLocation>
</comment>
<accession>A0A9Q0XPG9</accession>
<dbReference type="PROSITE" id="PS50227">
    <property type="entry name" value="G_PROTEIN_RECEP_F2_3"/>
    <property type="match status" value="1"/>
</dbReference>
<evidence type="ECO:0000259" key="20">
    <source>
        <dbReference type="PROSITE" id="PS50227"/>
    </source>
</evidence>
<feature type="transmembrane region" description="Helical" evidence="19">
    <location>
        <begin position="96"/>
        <end position="117"/>
    </location>
</feature>
<dbReference type="PANTHER" id="PTHR45620">
    <property type="entry name" value="PDF RECEPTOR-LIKE PROTEIN-RELATED"/>
    <property type="match status" value="1"/>
</dbReference>
<keyword evidence="11 19" id="KW-0472">Membrane</keyword>
<dbReference type="SUPFAM" id="SSF81321">
    <property type="entry name" value="Family A G protein-coupled receptor-like"/>
    <property type="match status" value="1"/>
</dbReference>
<dbReference type="GO" id="GO:0016520">
    <property type="term" value="F:growth hormone-releasing hormone receptor activity"/>
    <property type="evidence" value="ECO:0007669"/>
    <property type="project" value="TreeGrafter"/>
</dbReference>
<dbReference type="GO" id="GO:0008284">
    <property type="term" value="P:positive regulation of cell population proliferation"/>
    <property type="evidence" value="ECO:0007669"/>
    <property type="project" value="TreeGrafter"/>
</dbReference>
<dbReference type="InterPro" id="IPR000832">
    <property type="entry name" value="GPCR_2_secretin-like"/>
</dbReference>
<dbReference type="GO" id="GO:0040008">
    <property type="term" value="P:regulation of growth"/>
    <property type="evidence" value="ECO:0007669"/>
    <property type="project" value="UniProtKB-ARBA"/>
</dbReference>
<evidence type="ECO:0000313" key="23">
    <source>
        <dbReference type="Proteomes" id="UP001142489"/>
    </source>
</evidence>
<dbReference type="InterPro" id="IPR050332">
    <property type="entry name" value="GPCR_2"/>
</dbReference>
<evidence type="ECO:0000256" key="4">
    <source>
        <dbReference type="ARBA" id="ARBA00022448"/>
    </source>
</evidence>
<keyword evidence="14" id="KW-0325">Glycoprotein</keyword>
<dbReference type="InterPro" id="IPR017981">
    <property type="entry name" value="GPCR_2-like_7TM"/>
</dbReference>
<feature type="transmembrane region" description="Helical" evidence="19">
    <location>
        <begin position="408"/>
        <end position="430"/>
    </location>
</feature>
<keyword evidence="4" id="KW-0813">Transport</keyword>
<dbReference type="InterPro" id="IPR022357">
    <property type="entry name" value="MIP_CS"/>
</dbReference>
<keyword evidence="15" id="KW-0807">Transducer</keyword>
<name>A0A9Q0XPG9_9SAUR</name>